<dbReference type="PIRSF" id="PIRSF005715">
    <property type="entry name" value="VPS45_Sec1"/>
    <property type="match status" value="1"/>
</dbReference>
<evidence type="ECO:0000313" key="3">
    <source>
        <dbReference type="EMBL" id="KXN72551.1"/>
    </source>
</evidence>
<dbReference type="Gene3D" id="3.40.50.1910">
    <property type="match status" value="1"/>
</dbReference>
<dbReference type="InterPro" id="IPR036045">
    <property type="entry name" value="Sec1-like_sf"/>
</dbReference>
<comment type="similarity">
    <text evidence="1">Belongs to the STXBP/unc-18/SEC1 family.</text>
</comment>
<feature type="region of interest" description="Disordered" evidence="2">
    <location>
        <begin position="1"/>
        <end position="23"/>
    </location>
</feature>
<dbReference type="Gene3D" id="3.90.830.10">
    <property type="entry name" value="Syntaxin Binding Protein 1, Chain A, domain 2"/>
    <property type="match status" value="1"/>
</dbReference>
<dbReference type="GO" id="GO:0016192">
    <property type="term" value="P:vesicle-mediated transport"/>
    <property type="evidence" value="ECO:0007669"/>
    <property type="project" value="InterPro"/>
</dbReference>
<dbReference type="PANTHER" id="PTHR11679">
    <property type="entry name" value="VESICLE PROTEIN SORTING-ASSOCIATED"/>
    <property type="match status" value="1"/>
</dbReference>
<dbReference type="InterPro" id="IPR001619">
    <property type="entry name" value="Sec1-like"/>
</dbReference>
<proteinExistence type="inferred from homology"/>
<evidence type="ECO:0000256" key="2">
    <source>
        <dbReference type="SAM" id="MobiDB-lite"/>
    </source>
</evidence>
<dbReference type="AlphaFoldDB" id="A0A137PC88"/>
<dbReference type="InterPro" id="IPR043127">
    <property type="entry name" value="Sec-1-like_dom3a"/>
</dbReference>
<dbReference type="Gene3D" id="1.25.40.850">
    <property type="match status" value="1"/>
</dbReference>
<dbReference type="STRING" id="796925.A0A137PC88"/>
<dbReference type="InterPro" id="IPR027482">
    <property type="entry name" value="Sec1-like_dom2"/>
</dbReference>
<dbReference type="SUPFAM" id="SSF56815">
    <property type="entry name" value="Sec1/munc18-like (SM) proteins"/>
    <property type="match status" value="1"/>
</dbReference>
<name>A0A137PC88_CONC2</name>
<accession>A0A137PC88</accession>
<dbReference type="Pfam" id="PF00995">
    <property type="entry name" value="Sec1"/>
    <property type="match status" value="1"/>
</dbReference>
<dbReference type="InterPro" id="IPR043155">
    <property type="entry name" value="VPS33_dom3b"/>
</dbReference>
<dbReference type="Proteomes" id="UP000070444">
    <property type="component" value="Unassembled WGS sequence"/>
</dbReference>
<dbReference type="EMBL" id="KQ964451">
    <property type="protein sequence ID" value="KXN72551.1"/>
    <property type="molecule type" value="Genomic_DNA"/>
</dbReference>
<dbReference type="OMA" id="EFHIFFV"/>
<gene>
    <name evidence="3" type="ORF">CONCODRAFT_56232</name>
</gene>
<evidence type="ECO:0000256" key="1">
    <source>
        <dbReference type="ARBA" id="ARBA00009884"/>
    </source>
</evidence>
<dbReference type="Gene3D" id="3.40.50.2060">
    <property type="match status" value="1"/>
</dbReference>
<evidence type="ECO:0000313" key="4">
    <source>
        <dbReference type="Proteomes" id="UP000070444"/>
    </source>
</evidence>
<protein>
    <submittedName>
        <fullName evidence="3">Sec1-like protein</fullName>
    </submittedName>
</protein>
<reference evidence="3 4" key="1">
    <citation type="journal article" date="2015" name="Genome Biol. Evol.">
        <title>Phylogenomic analyses indicate that early fungi evolved digesting cell walls of algal ancestors of land plants.</title>
        <authorList>
            <person name="Chang Y."/>
            <person name="Wang S."/>
            <person name="Sekimoto S."/>
            <person name="Aerts A.L."/>
            <person name="Choi C."/>
            <person name="Clum A."/>
            <person name="LaButti K.M."/>
            <person name="Lindquist E.A."/>
            <person name="Yee Ngan C."/>
            <person name="Ohm R.A."/>
            <person name="Salamov A.A."/>
            <person name="Grigoriev I.V."/>
            <person name="Spatafora J.W."/>
            <person name="Berbee M.L."/>
        </authorList>
    </citation>
    <scope>NUCLEOTIDE SEQUENCE [LARGE SCALE GENOMIC DNA]</scope>
    <source>
        <strain evidence="3 4">NRRL 28638</strain>
    </source>
</reference>
<sequence>MSSVASTSNQSAPSTSNPNANPAPIQSIKLVNAPTRQLFPIEPLKNQVKLDLIKILDKISGEKILILDVNLSGPLSLLIEFTFLKEHGIKKVYYLNEDPIPIPPSDSNGSTYPGVIFLCRPSYQNIQSVANQVLAHSTLSYVLALVSHKTVWSEKQLEDLGVLGSLIVTELNLGLIPLEEDVLSLESDKSFRQLNLDKDTSSLFSMGESLMKIQDRLGYFNRIMGKGDNAQVLNRILTRLRLERDCEESDGENRESDSNPVQPSYQLDTLILLDRSSDMITPLLTQLTYEGLIDETFGIKNTLIEFDPDQVPNQAPKPRKIPLNSQDSFYSHLRDLNFANIGNALNNEAKRLSQDYEGRKHAKTVQEIKQFVSKMGTLKSDHLSLKLHTSLAEKIMDSTQTELFNDILEVEQNLVGQHESGAQVLPLIQDLMCEQEDMLKVLRLICLQSNIANGLKPKIYDQYQTEFCQTYGYHHTLTFHNLSKVGILIRKSDTSSRAPVPYPALSKGFKLVVDEVDERDPSDVSYVYSGYAPLSARLIQTGLAKSDKMGYLGSQNPLLNLGINQIYQPISKGINNFASHIPGVASNSNLNRLADRSGRGNSLDISGNDHPLGPGWSQFKDLLTQIPGSTFDEIVPFRNVNLSSQSHSGVQSNQLEKVIMVAFLGGCTYTEISSIRFLKKMYPSYKFIVITNEIINGSKWLDQFVEPGLVGFQNRN</sequence>
<keyword evidence="4" id="KW-1185">Reference proteome</keyword>
<organism evidence="3 4">
    <name type="scientific">Conidiobolus coronatus (strain ATCC 28846 / CBS 209.66 / NRRL 28638)</name>
    <name type="common">Delacroixia coronata</name>
    <dbReference type="NCBI Taxonomy" id="796925"/>
    <lineage>
        <taxon>Eukaryota</taxon>
        <taxon>Fungi</taxon>
        <taxon>Fungi incertae sedis</taxon>
        <taxon>Zoopagomycota</taxon>
        <taxon>Entomophthoromycotina</taxon>
        <taxon>Entomophthoromycetes</taxon>
        <taxon>Entomophthorales</taxon>
        <taxon>Ancylistaceae</taxon>
        <taxon>Conidiobolus</taxon>
    </lineage>
</organism>
<dbReference type="InterPro" id="IPR043154">
    <property type="entry name" value="Sec-1-like_dom1"/>
</dbReference>
<dbReference type="OrthoDB" id="10262287at2759"/>